<dbReference type="SUPFAM" id="SSF52047">
    <property type="entry name" value="RNI-like"/>
    <property type="match status" value="1"/>
</dbReference>
<evidence type="ECO:0000313" key="2">
    <source>
        <dbReference type="EMBL" id="KAL1584060.1"/>
    </source>
</evidence>
<evidence type="ECO:0000313" key="3">
    <source>
        <dbReference type="Proteomes" id="UP000803884"/>
    </source>
</evidence>
<feature type="compositionally biased region" description="Low complexity" evidence="1">
    <location>
        <begin position="560"/>
        <end position="575"/>
    </location>
</feature>
<feature type="region of interest" description="Disordered" evidence="1">
    <location>
        <begin position="405"/>
        <end position="479"/>
    </location>
</feature>
<name>A0AB34KKG9_9PEZI</name>
<organism evidence="2 3">
    <name type="scientific">Cladosporium halotolerans</name>
    <dbReference type="NCBI Taxonomy" id="1052096"/>
    <lineage>
        <taxon>Eukaryota</taxon>
        <taxon>Fungi</taxon>
        <taxon>Dikarya</taxon>
        <taxon>Ascomycota</taxon>
        <taxon>Pezizomycotina</taxon>
        <taxon>Dothideomycetes</taxon>
        <taxon>Dothideomycetidae</taxon>
        <taxon>Cladosporiales</taxon>
        <taxon>Cladosporiaceae</taxon>
        <taxon>Cladosporium</taxon>
    </lineage>
</organism>
<keyword evidence="3" id="KW-1185">Reference proteome</keyword>
<evidence type="ECO:0008006" key="4">
    <source>
        <dbReference type="Google" id="ProtNLM"/>
    </source>
</evidence>
<dbReference type="EMBL" id="JAAQHG020000029">
    <property type="protein sequence ID" value="KAL1584060.1"/>
    <property type="molecule type" value="Genomic_DNA"/>
</dbReference>
<feature type="compositionally biased region" description="Acidic residues" evidence="1">
    <location>
        <begin position="405"/>
        <end position="419"/>
    </location>
</feature>
<dbReference type="Proteomes" id="UP000803884">
    <property type="component" value="Unassembled WGS sequence"/>
</dbReference>
<reference evidence="2 3" key="1">
    <citation type="journal article" date="2020" name="Microbiol. Resour. Announc.">
        <title>Draft Genome Sequence of a Cladosporium Species Isolated from the Mesophotic Ascidian Didemnum maculosum.</title>
        <authorList>
            <person name="Gioti A."/>
            <person name="Siaperas R."/>
            <person name="Nikolaivits E."/>
            <person name="Le Goff G."/>
            <person name="Ouazzani J."/>
            <person name="Kotoulas G."/>
            <person name="Topakas E."/>
        </authorList>
    </citation>
    <scope>NUCLEOTIDE SEQUENCE [LARGE SCALE GENOMIC DNA]</scope>
    <source>
        <strain evidence="2 3">TM138-S3</strain>
    </source>
</reference>
<dbReference type="CDD" id="cd09917">
    <property type="entry name" value="F-box_SF"/>
    <property type="match status" value="1"/>
</dbReference>
<dbReference type="RefSeq" id="XP_069227166.1">
    <property type="nucleotide sequence ID" value="XM_069376740.1"/>
</dbReference>
<accession>A0AB34KKG9</accession>
<feature type="region of interest" description="Disordered" evidence="1">
    <location>
        <begin position="560"/>
        <end position="604"/>
    </location>
</feature>
<comment type="caution">
    <text evidence="2">The sequence shown here is derived from an EMBL/GenBank/DDBJ whole genome shotgun (WGS) entry which is preliminary data.</text>
</comment>
<dbReference type="AlphaFoldDB" id="A0AB34KKG9"/>
<sequence>MGRLAGLPEELISNIACKLGSDDKCALRLTCRALEEKSHHEFATEHFSAKCVHFTTDSLKSLVDISHSRLCKYVRKVYIITALFAESTNVCSNHPSAHWHPSTREKEAYKFYVQDQVDLCRSKNDEEMLKEAFMSLHSLEALILIDSELSLPHDVDYRGSNKVKRLTGNKPIGGLDCSERSKLQGFRDHLEHICTTMLSALAGAGAEQSLPLRSLKTKCMTSRSFLNPARFTLPKSALRGLRSVAKNVTRLQLQFRTPEAGARHRDALFTFAACFSNLKDLALEFDYMQRSGFIYQRLTKRMDFSHLESLSLKRLSTSASLLIDMVLRAENVQELRLDSINISEGSWPSVLKALATLEHLEHLHLMYLTEAGNKSFFLKQSELIDEPPHHGFMDYPVDALYDDWTDEDEEDDDDSDDDLPDLHPVDDDTLPESEAGYSTEAVTSQAGEPSNAISSTPQDTDQTRRETENLPDYIPPNTTVEEFNGERGFYICVEGHDLIARRLKTFAEQYNVGDSASEPNHIGNAALAALHGMVAVPQGPAMNALINAMGGPLGAGPVQHNHAPAPVPAPAQSANTPTTTGAGGINIPSTNAGNGSAAPTLTAGGASSATAASVGMTDASASNDMGWEIDYGDWDE</sequence>
<protein>
    <recommendedName>
        <fullName evidence="4">F-box domain-containing protein</fullName>
    </recommendedName>
</protein>
<gene>
    <name evidence="2" type="ORF">WHR41_08136</name>
</gene>
<proteinExistence type="predicted"/>
<feature type="compositionally biased region" description="Low complexity" evidence="1">
    <location>
        <begin position="595"/>
        <end position="604"/>
    </location>
</feature>
<feature type="compositionally biased region" description="Polar residues" evidence="1">
    <location>
        <begin position="440"/>
        <end position="460"/>
    </location>
</feature>
<dbReference type="GeneID" id="96009578"/>
<evidence type="ECO:0000256" key="1">
    <source>
        <dbReference type="SAM" id="MobiDB-lite"/>
    </source>
</evidence>